<dbReference type="GO" id="GO:0005829">
    <property type="term" value="C:cytosol"/>
    <property type="evidence" value="ECO:0007669"/>
    <property type="project" value="TreeGrafter"/>
</dbReference>
<keyword evidence="2 4" id="KW-0808">Transferase</keyword>
<proteinExistence type="predicted"/>
<feature type="domain" description="tRNA/rRNA methyltransferase SpoU type" evidence="3">
    <location>
        <begin position="26"/>
        <end position="163"/>
    </location>
</feature>
<protein>
    <submittedName>
        <fullName evidence="4">TrmH family RNA methyltransferase</fullName>
    </submittedName>
</protein>
<dbReference type="InterPro" id="IPR004441">
    <property type="entry name" value="rRNA_MeTrfase_TrmH"/>
</dbReference>
<dbReference type="Pfam" id="PF00588">
    <property type="entry name" value="SpoU_methylase"/>
    <property type="match status" value="1"/>
</dbReference>
<gene>
    <name evidence="4" type="ORF">DET52_102119</name>
</gene>
<dbReference type="CDD" id="cd18082">
    <property type="entry name" value="SpoU-like_family"/>
    <property type="match status" value="1"/>
</dbReference>
<dbReference type="InterPro" id="IPR001537">
    <property type="entry name" value="SpoU_MeTrfase"/>
</dbReference>
<evidence type="ECO:0000313" key="5">
    <source>
        <dbReference type="Proteomes" id="UP000294848"/>
    </source>
</evidence>
<dbReference type="GO" id="GO:0003723">
    <property type="term" value="F:RNA binding"/>
    <property type="evidence" value="ECO:0007669"/>
    <property type="project" value="InterPro"/>
</dbReference>
<dbReference type="GO" id="GO:0032259">
    <property type="term" value="P:methylation"/>
    <property type="evidence" value="ECO:0007669"/>
    <property type="project" value="UniProtKB-KW"/>
</dbReference>
<dbReference type="AlphaFoldDB" id="A0A4R6H8D4"/>
<dbReference type="SUPFAM" id="SSF75217">
    <property type="entry name" value="alpha/beta knot"/>
    <property type="match status" value="1"/>
</dbReference>
<evidence type="ECO:0000256" key="2">
    <source>
        <dbReference type="ARBA" id="ARBA00022679"/>
    </source>
</evidence>
<organism evidence="4 5">
    <name type="scientific">Sunxiuqinia elliptica</name>
    <dbReference type="NCBI Taxonomy" id="655355"/>
    <lineage>
        <taxon>Bacteria</taxon>
        <taxon>Pseudomonadati</taxon>
        <taxon>Bacteroidota</taxon>
        <taxon>Bacteroidia</taxon>
        <taxon>Marinilabiliales</taxon>
        <taxon>Prolixibacteraceae</taxon>
        <taxon>Sunxiuqinia</taxon>
    </lineage>
</organism>
<dbReference type="Gene3D" id="3.40.1280.10">
    <property type="match status" value="1"/>
</dbReference>
<dbReference type="InterPro" id="IPR029026">
    <property type="entry name" value="tRNA_m1G_MTases_N"/>
</dbReference>
<evidence type="ECO:0000256" key="1">
    <source>
        <dbReference type="ARBA" id="ARBA00022603"/>
    </source>
</evidence>
<name>A0A4R6H8D4_9BACT</name>
<dbReference type="GO" id="GO:0006396">
    <property type="term" value="P:RNA processing"/>
    <property type="evidence" value="ECO:0007669"/>
    <property type="project" value="InterPro"/>
</dbReference>
<evidence type="ECO:0000259" key="3">
    <source>
        <dbReference type="Pfam" id="PF00588"/>
    </source>
</evidence>
<dbReference type="Proteomes" id="UP000294848">
    <property type="component" value="Unassembled WGS sequence"/>
</dbReference>
<accession>A0A4R6H8D4</accession>
<comment type="caution">
    <text evidence="4">The sequence shown here is derived from an EMBL/GenBank/DDBJ whole genome shotgun (WGS) entry which is preliminary data.</text>
</comment>
<dbReference type="GO" id="GO:0008173">
    <property type="term" value="F:RNA methyltransferase activity"/>
    <property type="evidence" value="ECO:0007669"/>
    <property type="project" value="InterPro"/>
</dbReference>
<keyword evidence="1 4" id="KW-0489">Methyltransferase</keyword>
<evidence type="ECO:0000313" key="4">
    <source>
        <dbReference type="EMBL" id="TDO03785.1"/>
    </source>
</evidence>
<dbReference type="OrthoDB" id="9795352at2"/>
<dbReference type="InterPro" id="IPR029028">
    <property type="entry name" value="Alpha/beta_knot_MTases"/>
</dbReference>
<sequence>MPIRMETNSVAFFRDQNYPELPYKPIVAAWKVKNPQNVGSLMRLTDNVGGNRLILLDDENPKRESSIKKTAGLSFNHVELVKMEALSFFEQLPEGYQCVALETNEQSTNIFTTPLPERIVFLLGSEMHGLPEDLIRRCHQSVHIPMTGLCKSMNISQALAVGLFEWQRQQLFNS</sequence>
<reference evidence="4 5" key="1">
    <citation type="submission" date="2019-03" db="EMBL/GenBank/DDBJ databases">
        <title>Freshwater and sediment microbial communities from various areas in North America, analyzing microbe dynamics in response to fracking.</title>
        <authorList>
            <person name="Lamendella R."/>
        </authorList>
    </citation>
    <scope>NUCLEOTIDE SEQUENCE [LARGE SCALE GENOMIC DNA]</scope>
    <source>
        <strain evidence="4 5">114D</strain>
    </source>
</reference>
<dbReference type="PANTHER" id="PTHR46429">
    <property type="entry name" value="23S RRNA (GUANOSINE-2'-O-)-METHYLTRANSFERASE RLMB"/>
    <property type="match status" value="1"/>
</dbReference>
<dbReference type="PANTHER" id="PTHR46429:SF2">
    <property type="entry name" value="TRNA_RRNA METHYLTRANSFERASE"/>
    <property type="match status" value="1"/>
</dbReference>
<dbReference type="EMBL" id="SNWI01000002">
    <property type="protein sequence ID" value="TDO03785.1"/>
    <property type="molecule type" value="Genomic_DNA"/>
</dbReference>